<gene>
    <name evidence="9" type="ORF">CRE_12754</name>
</gene>
<keyword evidence="5 8" id="KW-1133">Transmembrane helix</keyword>
<feature type="region of interest" description="Disordered" evidence="7">
    <location>
        <begin position="156"/>
        <end position="176"/>
    </location>
</feature>
<dbReference type="EMBL" id="DS268427">
    <property type="protein sequence ID" value="EFO93857.1"/>
    <property type="molecule type" value="Genomic_DNA"/>
</dbReference>
<dbReference type="RefSeq" id="XP_003107958.2">
    <property type="nucleotide sequence ID" value="XM_003107910.2"/>
</dbReference>
<accession>E3M7M2</accession>
<evidence type="ECO:0000313" key="10">
    <source>
        <dbReference type="Proteomes" id="UP000008281"/>
    </source>
</evidence>
<dbReference type="InParanoid" id="E3M7M2"/>
<evidence type="ECO:0000256" key="7">
    <source>
        <dbReference type="SAM" id="MobiDB-lite"/>
    </source>
</evidence>
<sequence>MSSRMTAENRSFCQLICHINVRIGWTIFGIVFGISAVLTYAIKFHNWSATATCAIATLFACETLYLYWGLKKNTIVNWKESTFQLMIWPNVFIGLLGLLGCLVCYIIAGITHQGAGSIQAMYGENLWFTGSWSLVITKWTWQNAFFARKYLKKVGGGSSENGDDLNDDDDVEVIKH</sequence>
<evidence type="ECO:0000256" key="5">
    <source>
        <dbReference type="ARBA" id="ARBA00022989"/>
    </source>
</evidence>
<dbReference type="AlphaFoldDB" id="E3M7M2"/>
<evidence type="ECO:0000256" key="4">
    <source>
        <dbReference type="ARBA" id="ARBA00022692"/>
    </source>
</evidence>
<dbReference type="PRINTS" id="PR02095">
    <property type="entry name" value="TRNSPORTRHRG"/>
</dbReference>
<dbReference type="eggNOG" id="ENOG502TKK0">
    <property type="taxonomic scope" value="Eukaryota"/>
</dbReference>
<dbReference type="GO" id="GO:0020037">
    <property type="term" value="F:heme binding"/>
    <property type="evidence" value="ECO:0007669"/>
    <property type="project" value="TreeGrafter"/>
</dbReference>
<keyword evidence="10" id="KW-1185">Reference proteome</keyword>
<organism evidence="10">
    <name type="scientific">Caenorhabditis remanei</name>
    <name type="common">Caenorhabditis vulgaris</name>
    <dbReference type="NCBI Taxonomy" id="31234"/>
    <lineage>
        <taxon>Eukaryota</taxon>
        <taxon>Metazoa</taxon>
        <taxon>Ecdysozoa</taxon>
        <taxon>Nematoda</taxon>
        <taxon>Chromadorea</taxon>
        <taxon>Rhabditida</taxon>
        <taxon>Rhabditina</taxon>
        <taxon>Rhabditomorpha</taxon>
        <taxon>Rhabditoidea</taxon>
        <taxon>Rhabditidae</taxon>
        <taxon>Peloderinae</taxon>
        <taxon>Caenorhabditis</taxon>
    </lineage>
</organism>
<comment type="subcellular location">
    <subcellularLocation>
        <location evidence="1">Membrane</location>
        <topology evidence="1">Multi-pass membrane protein</topology>
    </subcellularLocation>
</comment>
<dbReference type="OrthoDB" id="5807485at2759"/>
<feature type="compositionally biased region" description="Acidic residues" evidence="7">
    <location>
        <begin position="161"/>
        <end position="176"/>
    </location>
</feature>
<dbReference type="PANTHER" id="PTHR31525">
    <property type="entry name" value="HEME TRANSPORTER HRG1"/>
    <property type="match status" value="1"/>
</dbReference>
<dbReference type="InterPro" id="IPR026218">
    <property type="entry name" value="HRG"/>
</dbReference>
<protein>
    <submittedName>
        <fullName evidence="9">Uncharacterized protein</fullName>
    </submittedName>
</protein>
<name>E3M7M2_CAERE</name>
<reference evidence="9" key="1">
    <citation type="submission" date="2007-07" db="EMBL/GenBank/DDBJ databases">
        <title>PCAP assembly of the Caenorhabditis remanei genome.</title>
        <authorList>
            <consortium name="The Caenorhabditis remanei Sequencing Consortium"/>
            <person name="Wilson R.K."/>
        </authorList>
    </citation>
    <scope>NUCLEOTIDE SEQUENCE [LARGE SCALE GENOMIC DNA]</scope>
    <source>
        <strain evidence="9">PB4641</strain>
    </source>
</reference>
<dbReference type="PANTHER" id="PTHR31525:SF3">
    <property type="entry name" value="HEME TRANSPORTER HRG-4"/>
    <property type="match status" value="1"/>
</dbReference>
<dbReference type="HOGENOM" id="CLU_094341_0_0_1"/>
<feature type="transmembrane region" description="Helical" evidence="8">
    <location>
        <begin position="48"/>
        <end position="67"/>
    </location>
</feature>
<dbReference type="FunCoup" id="E3M7M2">
    <property type="interactions" value="8"/>
</dbReference>
<evidence type="ECO:0000256" key="2">
    <source>
        <dbReference type="ARBA" id="ARBA00006203"/>
    </source>
</evidence>
<evidence type="ECO:0000256" key="1">
    <source>
        <dbReference type="ARBA" id="ARBA00004141"/>
    </source>
</evidence>
<dbReference type="GO" id="GO:0005765">
    <property type="term" value="C:lysosomal membrane"/>
    <property type="evidence" value="ECO:0007669"/>
    <property type="project" value="TreeGrafter"/>
</dbReference>
<dbReference type="Pfam" id="PF16954">
    <property type="entry name" value="HRG"/>
    <property type="match status" value="1"/>
</dbReference>
<keyword evidence="4 8" id="KW-0812">Transmembrane</keyword>
<evidence type="ECO:0000256" key="3">
    <source>
        <dbReference type="ARBA" id="ARBA00022448"/>
    </source>
</evidence>
<proteinExistence type="inferred from homology"/>
<dbReference type="GO" id="GO:0015232">
    <property type="term" value="F:heme transmembrane transporter activity"/>
    <property type="evidence" value="ECO:0007669"/>
    <property type="project" value="InterPro"/>
</dbReference>
<dbReference type="GO" id="GO:0005886">
    <property type="term" value="C:plasma membrane"/>
    <property type="evidence" value="ECO:0007669"/>
    <property type="project" value="TreeGrafter"/>
</dbReference>
<comment type="similarity">
    <text evidence="2">Belongs to the HRG family.</text>
</comment>
<dbReference type="GeneID" id="9828429"/>
<evidence type="ECO:0000313" key="9">
    <source>
        <dbReference type="EMBL" id="EFO93857.1"/>
    </source>
</evidence>
<feature type="transmembrane region" description="Helical" evidence="8">
    <location>
        <begin position="21"/>
        <end position="42"/>
    </location>
</feature>
<dbReference type="CTD" id="9828429"/>
<keyword evidence="6 8" id="KW-0472">Membrane</keyword>
<dbReference type="STRING" id="31234.E3M7M2"/>
<keyword evidence="3" id="KW-0813">Transport</keyword>
<dbReference type="OMA" id="QNWSATA"/>
<dbReference type="Proteomes" id="UP000008281">
    <property type="component" value="Unassembled WGS sequence"/>
</dbReference>
<evidence type="ECO:0000256" key="8">
    <source>
        <dbReference type="SAM" id="Phobius"/>
    </source>
</evidence>
<dbReference type="KEGG" id="crq:GCK72_014038"/>
<evidence type="ECO:0000256" key="6">
    <source>
        <dbReference type="ARBA" id="ARBA00023136"/>
    </source>
</evidence>
<feature type="transmembrane region" description="Helical" evidence="8">
    <location>
        <begin position="87"/>
        <end position="108"/>
    </location>
</feature>